<reference evidence="1 2" key="1">
    <citation type="submission" date="2022-04" db="EMBL/GenBank/DDBJ databases">
        <title>Genome sequence of C. roseum typestrain.</title>
        <authorList>
            <person name="Poehlein A."/>
            <person name="Schoch T."/>
            <person name="Duerre P."/>
            <person name="Daniel R."/>
        </authorList>
    </citation>
    <scope>NUCLEOTIDE SEQUENCE [LARGE SCALE GENOMIC DNA]</scope>
    <source>
        <strain evidence="1 2">DSM 7320</strain>
    </source>
</reference>
<dbReference type="AlphaFoldDB" id="A0A1S8M2D5"/>
<keyword evidence="2" id="KW-1185">Reference proteome</keyword>
<proteinExistence type="predicted"/>
<dbReference type="RefSeq" id="WP_077834433.1">
    <property type="nucleotide sequence ID" value="NZ_CP096983.1"/>
</dbReference>
<gene>
    <name evidence="1" type="ORF">CROST_025360</name>
</gene>
<protein>
    <submittedName>
        <fullName evidence="1">Uncharacterized protein</fullName>
    </submittedName>
</protein>
<dbReference type="STRING" id="84029.CROST_24490"/>
<evidence type="ECO:0000313" key="2">
    <source>
        <dbReference type="Proteomes" id="UP000190951"/>
    </source>
</evidence>
<name>A0A1S8M2D5_9CLOT</name>
<dbReference type="EMBL" id="CP096983">
    <property type="protein sequence ID" value="URZ11819.1"/>
    <property type="molecule type" value="Genomic_DNA"/>
</dbReference>
<dbReference type="KEGG" id="crw:CROST_025360"/>
<dbReference type="Proteomes" id="UP000190951">
    <property type="component" value="Chromosome"/>
</dbReference>
<organism evidence="1 2">
    <name type="scientific">Clostridium felsineum</name>
    <dbReference type="NCBI Taxonomy" id="36839"/>
    <lineage>
        <taxon>Bacteria</taxon>
        <taxon>Bacillati</taxon>
        <taxon>Bacillota</taxon>
        <taxon>Clostridia</taxon>
        <taxon>Eubacteriales</taxon>
        <taxon>Clostridiaceae</taxon>
        <taxon>Clostridium</taxon>
    </lineage>
</organism>
<evidence type="ECO:0000313" key="1">
    <source>
        <dbReference type="EMBL" id="URZ11819.1"/>
    </source>
</evidence>
<sequence>MIIFNKEEYEYIYKDFYKIVHVEEIENGEIKGIVKDLLSGFRRDTLKNIARYVEEQFDCFPISIHEDDEMDNKEFVECVEDALSLYTYKFLDLDAEDLEDINPMLAHIYAAIYENDFCG</sequence>
<accession>A0A1S8M2D5</accession>